<evidence type="ECO:0000256" key="5">
    <source>
        <dbReference type="ARBA" id="ARBA00023274"/>
    </source>
</evidence>
<dbReference type="PANTHER" id="PTHR11831:SF5">
    <property type="entry name" value="40S RIBOSOMAL PROTEIN S9"/>
    <property type="match status" value="1"/>
</dbReference>
<feature type="domain" description="RNA-binding S4" evidence="8">
    <location>
        <begin position="113"/>
        <end position="184"/>
    </location>
</feature>
<protein>
    <submittedName>
        <fullName evidence="10">RS9</fullName>
    </submittedName>
</protein>
<dbReference type="InterPro" id="IPR005710">
    <property type="entry name" value="Ribosomal_uS4_euk/arc"/>
</dbReference>
<dbReference type="AlphaFoldDB" id="A0A1X0QIE6"/>
<feature type="region of interest" description="Disordered" evidence="7">
    <location>
        <begin position="167"/>
        <end position="187"/>
    </location>
</feature>
<evidence type="ECO:0000256" key="6">
    <source>
        <dbReference type="PROSITE-ProRule" id="PRU00182"/>
    </source>
</evidence>
<reference evidence="11 12" key="1">
    <citation type="journal article" date="2017" name="Environ. Microbiol.">
        <title>Decay of the glycolytic pathway and adaptation to intranuclear parasitism within Enterocytozoonidae microsporidia.</title>
        <authorList>
            <person name="Wiredu Boakye D."/>
            <person name="Jaroenlak P."/>
            <person name="Prachumwat A."/>
            <person name="Williams T.A."/>
            <person name="Bateman K.S."/>
            <person name="Itsathitphaisarn O."/>
            <person name="Sritunyalucksana K."/>
            <person name="Paszkiewicz K.H."/>
            <person name="Moore K.A."/>
            <person name="Stentiford G.D."/>
            <person name="Williams B.A."/>
        </authorList>
    </citation>
    <scope>NUCLEOTIDE SEQUENCE [LARGE SCALE GENOMIC DNA]</scope>
    <source>
        <strain evidence="12">canceri</strain>
        <strain evidence="10">Canceri</strain>
        <strain evidence="9 11">GB1</strain>
    </source>
</reference>
<dbReference type="GO" id="GO:0019843">
    <property type="term" value="F:rRNA binding"/>
    <property type="evidence" value="ECO:0007669"/>
    <property type="project" value="UniProtKB-KW"/>
</dbReference>
<evidence type="ECO:0000256" key="2">
    <source>
        <dbReference type="ARBA" id="ARBA00022730"/>
    </source>
</evidence>
<dbReference type="OrthoDB" id="1697570at2759"/>
<dbReference type="EMBL" id="LTAI01000174">
    <property type="protein sequence ID" value="ORD99523.1"/>
    <property type="molecule type" value="Genomic_DNA"/>
</dbReference>
<dbReference type="InterPro" id="IPR022801">
    <property type="entry name" value="Ribosomal_uS4"/>
</dbReference>
<sequence length="187" mass="21589">MGGVIRKKRIAIKPRKPFERERLVSELKLVGDYGLRNKKELWTIATYAKQDKNQAKNLLITTNKEQFMTEGRALLDRLSKNGMITGVDFNDEDKIRELLKEVLNFELANYLERRAQTLVHKMGLAQTIHKARCLITQNQITIKGRVINKPGMMIRSENEGYIEINPNSATHKAKKGRYAKKHGNKEE</sequence>
<dbReference type="InterPro" id="IPR002942">
    <property type="entry name" value="S4_RNA-bd"/>
</dbReference>
<dbReference type="GO" id="GO:0015935">
    <property type="term" value="C:small ribosomal subunit"/>
    <property type="evidence" value="ECO:0007669"/>
    <property type="project" value="InterPro"/>
</dbReference>
<dbReference type="Gene3D" id="3.10.290.10">
    <property type="entry name" value="RNA-binding S4 domain"/>
    <property type="match status" value="1"/>
</dbReference>
<evidence type="ECO:0000256" key="4">
    <source>
        <dbReference type="ARBA" id="ARBA00022980"/>
    </source>
</evidence>
<dbReference type="Proteomes" id="UP000192356">
    <property type="component" value="Unassembled WGS sequence"/>
</dbReference>
<evidence type="ECO:0000313" key="11">
    <source>
        <dbReference type="Proteomes" id="UP000192356"/>
    </source>
</evidence>
<dbReference type="EMBL" id="LVKB01000062">
    <property type="protein sequence ID" value="ORD96768.1"/>
    <property type="molecule type" value="Genomic_DNA"/>
</dbReference>
<organism evidence="10 12">
    <name type="scientific">Hepatospora eriocheir</name>
    <dbReference type="NCBI Taxonomy" id="1081669"/>
    <lineage>
        <taxon>Eukaryota</taxon>
        <taxon>Fungi</taxon>
        <taxon>Fungi incertae sedis</taxon>
        <taxon>Microsporidia</taxon>
        <taxon>Hepatosporidae</taxon>
        <taxon>Hepatospora</taxon>
    </lineage>
</organism>
<dbReference type="InterPro" id="IPR036986">
    <property type="entry name" value="S4_RNA-bd_sf"/>
</dbReference>
<dbReference type="GO" id="GO:0006412">
    <property type="term" value="P:translation"/>
    <property type="evidence" value="ECO:0007669"/>
    <property type="project" value="InterPro"/>
</dbReference>
<gene>
    <name evidence="10" type="primary">RS9</name>
    <name evidence="10" type="ORF">A0H76_710</name>
    <name evidence="9" type="ORF">HERIO_1310</name>
</gene>
<comment type="caution">
    <text evidence="10">The sequence shown here is derived from an EMBL/GenBank/DDBJ whole genome shotgun (WGS) entry which is preliminary data.</text>
</comment>
<comment type="similarity">
    <text evidence="1">Belongs to the universal ribosomal protein uS4 family.</text>
</comment>
<keyword evidence="4" id="KW-0689">Ribosomal protein</keyword>
<keyword evidence="11" id="KW-1185">Reference proteome</keyword>
<dbReference type="PROSITE" id="PS50889">
    <property type="entry name" value="S4"/>
    <property type="match status" value="1"/>
</dbReference>
<keyword evidence="3 6" id="KW-0694">RNA-binding</keyword>
<evidence type="ECO:0000313" key="12">
    <source>
        <dbReference type="Proteomes" id="UP000192501"/>
    </source>
</evidence>
<dbReference type="PANTHER" id="PTHR11831">
    <property type="entry name" value="30S 40S RIBOSOMAL PROTEIN"/>
    <property type="match status" value="1"/>
</dbReference>
<dbReference type="VEuPathDB" id="MicrosporidiaDB:A0H76_710"/>
<dbReference type="NCBIfam" id="TIGR01018">
    <property type="entry name" value="uS4_arch"/>
    <property type="match status" value="1"/>
</dbReference>
<keyword evidence="2" id="KW-0699">rRNA-binding</keyword>
<feature type="compositionally biased region" description="Basic residues" evidence="7">
    <location>
        <begin position="171"/>
        <end position="187"/>
    </location>
</feature>
<dbReference type="Proteomes" id="UP000192501">
    <property type="component" value="Unassembled WGS sequence"/>
</dbReference>
<evidence type="ECO:0000259" key="8">
    <source>
        <dbReference type="SMART" id="SM00363"/>
    </source>
</evidence>
<dbReference type="SMART" id="SM00363">
    <property type="entry name" value="S4"/>
    <property type="match status" value="1"/>
</dbReference>
<dbReference type="Pfam" id="PF01479">
    <property type="entry name" value="S4"/>
    <property type="match status" value="1"/>
</dbReference>
<proteinExistence type="inferred from homology"/>
<dbReference type="VEuPathDB" id="MicrosporidiaDB:HERIO_1310"/>
<name>A0A1X0QIE6_9MICR</name>
<evidence type="ECO:0000256" key="7">
    <source>
        <dbReference type="SAM" id="MobiDB-lite"/>
    </source>
</evidence>
<dbReference type="GO" id="GO:0003735">
    <property type="term" value="F:structural constituent of ribosome"/>
    <property type="evidence" value="ECO:0007669"/>
    <property type="project" value="InterPro"/>
</dbReference>
<evidence type="ECO:0000313" key="10">
    <source>
        <dbReference type="EMBL" id="ORD99523.1"/>
    </source>
</evidence>
<accession>A0A1X0QIE6</accession>
<evidence type="ECO:0000313" key="9">
    <source>
        <dbReference type="EMBL" id="ORD96768.1"/>
    </source>
</evidence>
<evidence type="ECO:0000256" key="1">
    <source>
        <dbReference type="ARBA" id="ARBA00007465"/>
    </source>
</evidence>
<dbReference type="SUPFAM" id="SSF55174">
    <property type="entry name" value="Alpha-L RNA-binding motif"/>
    <property type="match status" value="1"/>
</dbReference>
<evidence type="ECO:0000256" key="3">
    <source>
        <dbReference type="ARBA" id="ARBA00022884"/>
    </source>
</evidence>
<keyword evidence="5" id="KW-0687">Ribonucleoprotein</keyword>
<dbReference type="GO" id="GO:0042274">
    <property type="term" value="P:ribosomal small subunit biogenesis"/>
    <property type="evidence" value="ECO:0007669"/>
    <property type="project" value="TreeGrafter"/>
</dbReference>